<evidence type="ECO:0000313" key="1">
    <source>
        <dbReference type="EMBL" id="MBX43375.1"/>
    </source>
</evidence>
<protein>
    <submittedName>
        <fullName evidence="1">Uncharacterized protein</fullName>
    </submittedName>
</protein>
<proteinExistence type="predicted"/>
<reference evidence="1" key="1">
    <citation type="submission" date="2018-02" db="EMBL/GenBank/DDBJ databases">
        <title>Rhizophora mucronata_Transcriptome.</title>
        <authorList>
            <person name="Meera S.P."/>
            <person name="Sreeshan A."/>
            <person name="Augustine A."/>
        </authorList>
    </citation>
    <scope>NUCLEOTIDE SEQUENCE</scope>
    <source>
        <tissue evidence="1">Leaf</tissue>
    </source>
</reference>
<dbReference type="EMBL" id="GGEC01062891">
    <property type="protein sequence ID" value="MBX43375.1"/>
    <property type="molecule type" value="Transcribed_RNA"/>
</dbReference>
<sequence>MWLLKVGKD</sequence>
<organism evidence="1">
    <name type="scientific">Rhizophora mucronata</name>
    <name type="common">Asiatic mangrove</name>
    <dbReference type="NCBI Taxonomy" id="61149"/>
    <lineage>
        <taxon>Eukaryota</taxon>
        <taxon>Viridiplantae</taxon>
        <taxon>Streptophyta</taxon>
        <taxon>Embryophyta</taxon>
        <taxon>Tracheophyta</taxon>
        <taxon>Spermatophyta</taxon>
        <taxon>Magnoliopsida</taxon>
        <taxon>eudicotyledons</taxon>
        <taxon>Gunneridae</taxon>
        <taxon>Pentapetalae</taxon>
        <taxon>rosids</taxon>
        <taxon>fabids</taxon>
        <taxon>Malpighiales</taxon>
        <taxon>Rhizophoraceae</taxon>
        <taxon>Rhizophora</taxon>
    </lineage>
</organism>
<accession>A0A2P2NLP8</accession>
<name>A0A2P2NLP8_RHIMU</name>